<reference evidence="2 3" key="1">
    <citation type="journal article" date="2010" name="Stand. Genomic Sci.">
        <title>Complete genome sequence of Nocardiopsis dassonvillei type strain (IMRU 509).</title>
        <authorList>
            <person name="Sun H."/>
            <person name="Lapidus A."/>
            <person name="Nolan M."/>
            <person name="Lucas S."/>
            <person name="Del Rio T.G."/>
            <person name="Tice H."/>
            <person name="Cheng J.F."/>
            <person name="Tapia R."/>
            <person name="Han C."/>
            <person name="Goodwin L."/>
            <person name="Pitluck S."/>
            <person name="Pagani I."/>
            <person name="Ivanova N."/>
            <person name="Mavromatis K."/>
            <person name="Mikhailova N."/>
            <person name="Pati A."/>
            <person name="Chen A."/>
            <person name="Palaniappan K."/>
            <person name="Land M."/>
            <person name="Hauser L."/>
            <person name="Chang Y.J."/>
            <person name="Jeffries C.D."/>
            <person name="Djao O.D."/>
            <person name="Rohde M."/>
            <person name="Sikorski J."/>
            <person name="Goker M."/>
            <person name="Woyke T."/>
            <person name="Bristow J."/>
            <person name="Eisen J.A."/>
            <person name="Markowitz V."/>
            <person name="Hugenholtz P."/>
            <person name="Kyrpides N.C."/>
            <person name="Klenk H.P."/>
        </authorList>
    </citation>
    <scope>NUCLEOTIDE SEQUENCE [LARGE SCALE GENOMIC DNA]</scope>
    <source>
        <strain evidence="3">ATCC 23218 / DSM 43111 / CIP 107115 / JCM 7437 / KCTC 9190 / NBRC 14626 / NCTC 10488 / NRRL B-5397 / IMRU 509</strain>
        <plasmid evidence="3">Chromosome 2</plasmid>
    </source>
</reference>
<evidence type="ECO:0000313" key="2">
    <source>
        <dbReference type="EMBL" id="ADH70883.1"/>
    </source>
</evidence>
<dbReference type="HOGENOM" id="CLU_1625354_0_0_11"/>
<sequence length="163" mass="17406">MGVTPGRGRGPGPGGVRGDRSAAGSGARRRAHRRYAVPGVRAHATPTGHVDLPSLSIPVFWRRRQSLLFSPVLRPVTGLSAFEGRSASALLRSMFLSIARWRKFFLPPTWFASRVAEPPEPLVRDPSLPGVGFRGMGLGSKGFFTYLLPLSRCGGGRAVCGGV</sequence>
<geneLocation type="plasmid" evidence="3">
    <name>pNDAS01</name>
</geneLocation>
<evidence type="ECO:0000313" key="3">
    <source>
        <dbReference type="Proteomes" id="UP000002219"/>
    </source>
</evidence>
<accession>D7B9M5</accession>
<organism evidence="2 3">
    <name type="scientific">Nocardiopsis dassonvillei (strain ATCC 23218 / DSM 43111 / CIP 107115 / JCM 7437 / KCTC 9190 / NBRC 14626 / NCTC 10488 / NRRL B-5397 / IMRU 509)</name>
    <name type="common">Actinomadura dassonvillei</name>
    <dbReference type="NCBI Taxonomy" id="446468"/>
    <lineage>
        <taxon>Bacteria</taxon>
        <taxon>Bacillati</taxon>
        <taxon>Actinomycetota</taxon>
        <taxon>Actinomycetes</taxon>
        <taxon>Streptosporangiales</taxon>
        <taxon>Nocardiopsidaceae</taxon>
        <taxon>Nocardiopsis</taxon>
    </lineage>
</organism>
<dbReference type="Proteomes" id="UP000002219">
    <property type="component" value="Chromosome 2"/>
</dbReference>
<keyword evidence="3" id="KW-1185">Reference proteome</keyword>
<proteinExistence type="predicted"/>
<dbReference type="KEGG" id="nda:Ndas_5504"/>
<dbReference type="AlphaFoldDB" id="D7B9M5"/>
<feature type="region of interest" description="Disordered" evidence="1">
    <location>
        <begin position="1"/>
        <end position="42"/>
    </location>
</feature>
<feature type="compositionally biased region" description="Gly residues" evidence="1">
    <location>
        <begin position="1"/>
        <end position="16"/>
    </location>
</feature>
<dbReference type="EMBL" id="CP002041">
    <property type="protein sequence ID" value="ADH70883.1"/>
    <property type="molecule type" value="Genomic_DNA"/>
</dbReference>
<protein>
    <submittedName>
        <fullName evidence="2">Uncharacterized protein</fullName>
    </submittedName>
</protein>
<evidence type="ECO:0000256" key="1">
    <source>
        <dbReference type="SAM" id="MobiDB-lite"/>
    </source>
</evidence>
<gene>
    <name evidence="2" type="ordered locus">Ndas_5504</name>
</gene>
<name>D7B9M5_NOCDD</name>